<dbReference type="Pfam" id="PF20135">
    <property type="entry name" value="DUF6525"/>
    <property type="match status" value="1"/>
</dbReference>
<evidence type="ECO:0000256" key="1">
    <source>
        <dbReference type="SAM" id="MobiDB-lite"/>
    </source>
</evidence>
<organism evidence="2 3">
    <name type="scientific">Rhodosalinus halophilus</name>
    <dbReference type="NCBI Taxonomy" id="2259333"/>
    <lineage>
        <taxon>Bacteria</taxon>
        <taxon>Pseudomonadati</taxon>
        <taxon>Pseudomonadota</taxon>
        <taxon>Alphaproteobacteria</taxon>
        <taxon>Rhodobacterales</taxon>
        <taxon>Paracoccaceae</taxon>
        <taxon>Rhodosalinus</taxon>
    </lineage>
</organism>
<proteinExistence type="predicted"/>
<feature type="region of interest" description="Disordered" evidence="1">
    <location>
        <begin position="110"/>
        <end position="144"/>
    </location>
</feature>
<dbReference type="InterPro" id="IPR045386">
    <property type="entry name" value="DUF6525"/>
</dbReference>
<dbReference type="OrthoDB" id="7658988at2"/>
<sequence length="144" mass="15859">MHRIADPLRAALSRLSPPARRRAGGNATRSTLLGPSGRNPLAEYDDLPPPLRAWLAQAAMPWSPRSALKIWQRVLRRSGGDVRRAQQEMTRIEAARLAEDVLRVWGPAHPYLSAPETRTGTRSCRSSTAPAIARSRRAGPAGRR</sequence>
<dbReference type="Proteomes" id="UP000253370">
    <property type="component" value="Unassembled WGS sequence"/>
</dbReference>
<protein>
    <submittedName>
        <fullName evidence="2">Uncharacterized protein</fullName>
    </submittedName>
</protein>
<feature type="region of interest" description="Disordered" evidence="1">
    <location>
        <begin position="12"/>
        <end position="39"/>
    </location>
</feature>
<evidence type="ECO:0000313" key="3">
    <source>
        <dbReference type="Proteomes" id="UP000253370"/>
    </source>
</evidence>
<dbReference type="RefSeq" id="WP_113289232.1">
    <property type="nucleotide sequence ID" value="NZ_QNTQ01000008.1"/>
</dbReference>
<comment type="caution">
    <text evidence="2">The sequence shown here is derived from an EMBL/GenBank/DDBJ whole genome shotgun (WGS) entry which is preliminary data.</text>
</comment>
<keyword evidence="3" id="KW-1185">Reference proteome</keyword>
<evidence type="ECO:0000313" key="2">
    <source>
        <dbReference type="EMBL" id="RBI84904.1"/>
    </source>
</evidence>
<feature type="compositionally biased region" description="Basic residues" evidence="1">
    <location>
        <begin position="134"/>
        <end position="144"/>
    </location>
</feature>
<dbReference type="AlphaFoldDB" id="A0A365U9H8"/>
<reference evidence="2 3" key="1">
    <citation type="submission" date="2018-07" db="EMBL/GenBank/DDBJ databases">
        <title>Rhodosalinus sp. strain E84T genomic sequence and assembly.</title>
        <authorList>
            <person name="Liu Z.-W."/>
            <person name="Lu D.-C."/>
        </authorList>
    </citation>
    <scope>NUCLEOTIDE SEQUENCE [LARGE SCALE GENOMIC DNA]</scope>
    <source>
        <strain evidence="2 3">E84</strain>
    </source>
</reference>
<gene>
    <name evidence="2" type="ORF">DRV85_09540</name>
</gene>
<name>A0A365U9H8_9RHOB</name>
<accession>A0A365U9H8</accession>
<dbReference type="EMBL" id="QNTQ01000008">
    <property type="protein sequence ID" value="RBI84904.1"/>
    <property type="molecule type" value="Genomic_DNA"/>
</dbReference>
<feature type="compositionally biased region" description="Low complexity" evidence="1">
    <location>
        <begin position="117"/>
        <end position="133"/>
    </location>
</feature>